<dbReference type="Proteomes" id="UP001501920">
    <property type="component" value="Chromosome 6"/>
</dbReference>
<sequence length="162" mass="18659">CNSKGMQWIRKRRGNPYSLLTFMLPKADGCGTGLQLSAKEVVLGRPDIIPSLPKRKSSRYPSEFAYYCCEMISDRTRWDPFISELNYLSNKKMEEGRPRTLSSTPVHLGLVFLSDHLLFSCRWSPLLQHGIHVCQWNEVMKPAFFPVSPRTTTKQTCRLSLF</sequence>
<dbReference type="AlphaFoldDB" id="A0AAR2K923"/>
<reference evidence="1" key="3">
    <citation type="submission" date="2025-09" db="UniProtKB">
        <authorList>
            <consortium name="Ensembl"/>
        </authorList>
    </citation>
    <scope>IDENTIFICATION</scope>
</reference>
<dbReference type="Ensembl" id="ENSPNAT00000065976.1">
    <property type="protein sequence ID" value="ENSPNAP00000058591.1"/>
    <property type="gene ID" value="ENSPNAG00000031882.1"/>
</dbReference>
<reference evidence="1" key="2">
    <citation type="submission" date="2025-08" db="UniProtKB">
        <authorList>
            <consortium name="Ensembl"/>
        </authorList>
    </citation>
    <scope>IDENTIFICATION</scope>
</reference>
<protein>
    <recommendedName>
        <fullName evidence="3">START domain-containing protein</fullName>
    </recommendedName>
</protein>
<evidence type="ECO:0000313" key="1">
    <source>
        <dbReference type="Ensembl" id="ENSPNAP00000058591.1"/>
    </source>
</evidence>
<evidence type="ECO:0000313" key="2">
    <source>
        <dbReference type="Proteomes" id="UP001501920"/>
    </source>
</evidence>
<name>A0AAR2K923_PYGNA</name>
<proteinExistence type="predicted"/>
<accession>A0AAR2K923</accession>
<evidence type="ECO:0008006" key="3">
    <source>
        <dbReference type="Google" id="ProtNLM"/>
    </source>
</evidence>
<keyword evidence="2" id="KW-1185">Reference proteome</keyword>
<organism evidence="1 2">
    <name type="scientific">Pygocentrus nattereri</name>
    <name type="common">Red-bellied piranha</name>
    <dbReference type="NCBI Taxonomy" id="42514"/>
    <lineage>
        <taxon>Eukaryota</taxon>
        <taxon>Metazoa</taxon>
        <taxon>Chordata</taxon>
        <taxon>Craniata</taxon>
        <taxon>Vertebrata</taxon>
        <taxon>Euteleostomi</taxon>
        <taxon>Actinopterygii</taxon>
        <taxon>Neopterygii</taxon>
        <taxon>Teleostei</taxon>
        <taxon>Ostariophysi</taxon>
        <taxon>Characiformes</taxon>
        <taxon>Characoidei</taxon>
        <taxon>Pygocentrus</taxon>
    </lineage>
</organism>
<reference evidence="1 2" key="1">
    <citation type="submission" date="2020-10" db="EMBL/GenBank/DDBJ databases">
        <title>Pygocentrus nattereri (red-bellied piranha) genome, fPygNat1, primary haplotype.</title>
        <authorList>
            <person name="Myers G."/>
            <person name="Meyer A."/>
            <person name="Karagic N."/>
            <person name="Pippel M."/>
            <person name="Winkler S."/>
            <person name="Tracey A."/>
            <person name="Wood J."/>
            <person name="Formenti G."/>
            <person name="Howe K."/>
            <person name="Fedrigo O."/>
            <person name="Jarvis E.D."/>
        </authorList>
    </citation>
    <scope>NUCLEOTIDE SEQUENCE [LARGE SCALE GENOMIC DNA]</scope>
</reference>